<dbReference type="PRINTS" id="PR00463">
    <property type="entry name" value="EP450I"/>
</dbReference>
<dbReference type="Gene3D" id="1.10.630.10">
    <property type="entry name" value="Cytochrome P450"/>
    <property type="match status" value="1"/>
</dbReference>
<dbReference type="PANTHER" id="PTHR24305">
    <property type="entry name" value="CYTOCHROME P450"/>
    <property type="match status" value="1"/>
</dbReference>
<keyword evidence="9" id="KW-0472">Membrane</keyword>
<dbReference type="GO" id="GO:0005506">
    <property type="term" value="F:iron ion binding"/>
    <property type="evidence" value="ECO:0007669"/>
    <property type="project" value="InterPro"/>
</dbReference>
<dbReference type="InterPro" id="IPR050121">
    <property type="entry name" value="Cytochrome_P450_monoxygenase"/>
</dbReference>
<comment type="similarity">
    <text evidence="2">Belongs to the cytochrome P450 family.</text>
</comment>
<dbReference type="PRINTS" id="PR00385">
    <property type="entry name" value="P450"/>
</dbReference>
<comment type="caution">
    <text evidence="10">The sequence shown here is derived from an EMBL/GenBank/DDBJ whole genome shotgun (WGS) entry which is preliminary data.</text>
</comment>
<organism evidence="10 11">
    <name type="scientific">Helicocarpus griseus UAMH5409</name>
    <dbReference type="NCBI Taxonomy" id="1447875"/>
    <lineage>
        <taxon>Eukaryota</taxon>
        <taxon>Fungi</taxon>
        <taxon>Dikarya</taxon>
        <taxon>Ascomycota</taxon>
        <taxon>Pezizomycotina</taxon>
        <taxon>Eurotiomycetes</taxon>
        <taxon>Eurotiomycetidae</taxon>
        <taxon>Onygenales</taxon>
        <taxon>Ajellomycetaceae</taxon>
        <taxon>Helicocarpus</taxon>
    </lineage>
</organism>
<evidence type="ECO:0000256" key="8">
    <source>
        <dbReference type="PIRSR" id="PIRSR602401-1"/>
    </source>
</evidence>
<evidence type="ECO:0000256" key="4">
    <source>
        <dbReference type="ARBA" id="ARBA00022723"/>
    </source>
</evidence>
<accession>A0A2B7XZ35</accession>
<evidence type="ECO:0000256" key="9">
    <source>
        <dbReference type="SAM" id="Phobius"/>
    </source>
</evidence>
<reference evidence="10 11" key="1">
    <citation type="submission" date="2017-10" db="EMBL/GenBank/DDBJ databases">
        <title>Comparative genomics in systemic dimorphic fungi from Ajellomycetaceae.</title>
        <authorList>
            <person name="Munoz J.F."/>
            <person name="Mcewen J.G."/>
            <person name="Clay O.K."/>
            <person name="Cuomo C.A."/>
        </authorList>
    </citation>
    <scope>NUCLEOTIDE SEQUENCE [LARGE SCALE GENOMIC DNA]</scope>
    <source>
        <strain evidence="10 11">UAMH5409</strain>
    </source>
</reference>
<evidence type="ECO:0000256" key="6">
    <source>
        <dbReference type="ARBA" id="ARBA00023004"/>
    </source>
</evidence>
<keyword evidence="9" id="KW-0812">Transmembrane</keyword>
<dbReference type="SUPFAM" id="SSF48264">
    <property type="entry name" value="Cytochrome P450"/>
    <property type="match status" value="1"/>
</dbReference>
<dbReference type="GO" id="GO:0016705">
    <property type="term" value="F:oxidoreductase activity, acting on paired donors, with incorporation or reduction of molecular oxygen"/>
    <property type="evidence" value="ECO:0007669"/>
    <property type="project" value="InterPro"/>
</dbReference>
<dbReference type="Proteomes" id="UP000223968">
    <property type="component" value="Unassembled WGS sequence"/>
</dbReference>
<keyword evidence="7" id="KW-0503">Monooxygenase</keyword>
<evidence type="ECO:0000256" key="5">
    <source>
        <dbReference type="ARBA" id="ARBA00023002"/>
    </source>
</evidence>
<protein>
    <recommendedName>
        <fullName evidence="12">Cytochrome P450 monooxygenase</fullName>
    </recommendedName>
</protein>
<dbReference type="STRING" id="1447875.A0A2B7XZ35"/>
<dbReference type="InterPro" id="IPR001128">
    <property type="entry name" value="Cyt_P450"/>
</dbReference>
<keyword evidence="4 8" id="KW-0479">Metal-binding</keyword>
<dbReference type="InterPro" id="IPR002401">
    <property type="entry name" value="Cyt_P450_E_grp-I"/>
</dbReference>
<dbReference type="CDD" id="cd11062">
    <property type="entry name" value="CYP58-like"/>
    <property type="match status" value="1"/>
</dbReference>
<dbReference type="GO" id="GO:0004497">
    <property type="term" value="F:monooxygenase activity"/>
    <property type="evidence" value="ECO:0007669"/>
    <property type="project" value="UniProtKB-KW"/>
</dbReference>
<dbReference type="EMBL" id="PDNB01000039">
    <property type="protein sequence ID" value="PGH14041.1"/>
    <property type="molecule type" value="Genomic_DNA"/>
</dbReference>
<keyword evidence="3 8" id="KW-0349">Heme</keyword>
<evidence type="ECO:0000256" key="2">
    <source>
        <dbReference type="ARBA" id="ARBA00010617"/>
    </source>
</evidence>
<evidence type="ECO:0000256" key="7">
    <source>
        <dbReference type="ARBA" id="ARBA00023033"/>
    </source>
</evidence>
<keyword evidence="5" id="KW-0560">Oxidoreductase</keyword>
<dbReference type="Pfam" id="PF00067">
    <property type="entry name" value="p450"/>
    <property type="match status" value="1"/>
</dbReference>
<evidence type="ECO:0000256" key="1">
    <source>
        <dbReference type="ARBA" id="ARBA00001971"/>
    </source>
</evidence>
<name>A0A2B7XZ35_9EURO</name>
<evidence type="ECO:0008006" key="12">
    <source>
        <dbReference type="Google" id="ProtNLM"/>
    </source>
</evidence>
<feature type="binding site" description="axial binding residue" evidence="8">
    <location>
        <position position="471"/>
    </location>
    <ligand>
        <name>heme</name>
        <dbReference type="ChEBI" id="CHEBI:30413"/>
    </ligand>
    <ligandPart>
        <name>Fe</name>
        <dbReference type="ChEBI" id="CHEBI:18248"/>
    </ligandPart>
</feature>
<sequence>MAFTSLNVYVISLVGLGWLVYVSALVIYRLFFHPLRHFPGPKLAAVSTYYETYYDWFRGPYKGSNEFHVRELHKKYGPIIRRNPYELSVDDSEWFDLLFAGGRRDKWSRSGKDSSGSVQSTSLRDVHKRRRGALTRFFSKRSVLQLEESIVNKIEILAAGVEKNYLNEKEILNAGVAFGALTLDVITDYCFDQSFECLSKPDFSPEWKKTFIDMFCAIPLLRNWPSIAGRLTTLPQSLVHVMNPTIEKFIVMKRANTEKIQEIKELWEQDQLAKSKETLNGGHGHNGTADPIRDRSKRTIFYDILDSHVLPPEDKTVQRMSEEAFGMVVAGGDTTGRALANLMYHLHANPEWLARVHQELDSVMPDPEKPAKLQELEALPAFSGSIKEMLRISDLITERLTLVEPVETLIYDKWAIPPGTPIGMSLVAMHQNEKVFPDPKTFNPARWIDAKENKQEMERNFVPFAKGNRGCLGSNLAYAQIYLASAVMLRRFNFELYDVVKERDIDVVRDCFVGMARPDTRGVRFKVLSKRY</sequence>
<evidence type="ECO:0000313" key="11">
    <source>
        <dbReference type="Proteomes" id="UP000223968"/>
    </source>
</evidence>
<dbReference type="OrthoDB" id="3945418at2759"/>
<keyword evidence="11" id="KW-1185">Reference proteome</keyword>
<evidence type="ECO:0000256" key="3">
    <source>
        <dbReference type="ARBA" id="ARBA00022617"/>
    </source>
</evidence>
<dbReference type="GO" id="GO:0020037">
    <property type="term" value="F:heme binding"/>
    <property type="evidence" value="ECO:0007669"/>
    <property type="project" value="InterPro"/>
</dbReference>
<dbReference type="InterPro" id="IPR036396">
    <property type="entry name" value="Cyt_P450_sf"/>
</dbReference>
<gene>
    <name evidence="10" type="ORF">AJ79_03311</name>
</gene>
<keyword evidence="6 8" id="KW-0408">Iron</keyword>
<keyword evidence="9" id="KW-1133">Transmembrane helix</keyword>
<dbReference type="AlphaFoldDB" id="A0A2B7XZ35"/>
<dbReference type="PANTHER" id="PTHR24305:SF157">
    <property type="entry name" value="N-ACETYLTRYPTOPHAN 6-HYDROXYLASE IVOC-RELATED"/>
    <property type="match status" value="1"/>
</dbReference>
<evidence type="ECO:0000313" key="10">
    <source>
        <dbReference type="EMBL" id="PGH14041.1"/>
    </source>
</evidence>
<feature type="transmembrane region" description="Helical" evidence="9">
    <location>
        <begin position="6"/>
        <end position="28"/>
    </location>
</feature>
<proteinExistence type="inferred from homology"/>
<comment type="cofactor">
    <cofactor evidence="1 8">
        <name>heme</name>
        <dbReference type="ChEBI" id="CHEBI:30413"/>
    </cofactor>
</comment>